<evidence type="ECO:0000313" key="9">
    <source>
        <dbReference type="EMBL" id="VVE14455.1"/>
    </source>
</evidence>
<dbReference type="InterPro" id="IPR050090">
    <property type="entry name" value="Tyrosine_recombinase_XerCD"/>
</dbReference>
<organism evidence="9 10">
    <name type="scientific">Pandoraea cepalis</name>
    <dbReference type="NCBI Taxonomy" id="2508294"/>
    <lineage>
        <taxon>Bacteria</taxon>
        <taxon>Pseudomonadati</taxon>
        <taxon>Pseudomonadota</taxon>
        <taxon>Betaproteobacteria</taxon>
        <taxon>Burkholderiales</taxon>
        <taxon>Burkholderiaceae</taxon>
        <taxon>Pandoraea</taxon>
    </lineage>
</organism>
<reference evidence="9 10" key="1">
    <citation type="submission" date="2019-08" db="EMBL/GenBank/DDBJ databases">
        <authorList>
            <person name="Peeters C."/>
        </authorList>
    </citation>
    <scope>NUCLEOTIDE SEQUENCE [LARGE SCALE GENOMIC DNA]</scope>
    <source>
        <strain evidence="9 10">LMG 31107</strain>
    </source>
</reference>
<evidence type="ECO:0000313" key="10">
    <source>
        <dbReference type="Proteomes" id="UP000396788"/>
    </source>
</evidence>
<dbReference type="Pfam" id="PF12482">
    <property type="entry name" value="DUF3701"/>
    <property type="match status" value="1"/>
</dbReference>
<dbReference type="InterPro" id="IPR013762">
    <property type="entry name" value="Integrase-like_cat_sf"/>
</dbReference>
<dbReference type="InterPro" id="IPR022169">
    <property type="entry name" value="DUF3701"/>
</dbReference>
<dbReference type="Gene3D" id="1.10.150.130">
    <property type="match status" value="1"/>
</dbReference>
<dbReference type="PANTHER" id="PTHR30349:SF64">
    <property type="entry name" value="PROPHAGE INTEGRASE INTD-RELATED"/>
    <property type="match status" value="1"/>
</dbReference>
<feature type="domain" description="Core-binding (CB)" evidence="8">
    <location>
        <begin position="281"/>
        <end position="390"/>
    </location>
</feature>
<evidence type="ECO:0000259" key="8">
    <source>
        <dbReference type="PROSITE" id="PS51900"/>
    </source>
</evidence>
<gene>
    <name evidence="9" type="primary">xerC_3</name>
    <name evidence="9" type="ORF">PCE31107_02815</name>
</gene>
<name>A0A5E4VU55_9BURK</name>
<protein>
    <submittedName>
        <fullName evidence="9">Tyrosine recombinase XerC</fullName>
    </submittedName>
</protein>
<accession>A0A5E4VU55</accession>
<evidence type="ECO:0000256" key="6">
    <source>
        <dbReference type="SAM" id="MobiDB-lite"/>
    </source>
</evidence>
<keyword evidence="2" id="KW-0229">DNA integration</keyword>
<dbReference type="Proteomes" id="UP000396788">
    <property type="component" value="Unassembled WGS sequence"/>
</dbReference>
<keyword evidence="3 5" id="KW-0238">DNA-binding</keyword>
<dbReference type="PROSITE" id="PS51898">
    <property type="entry name" value="TYR_RECOMBINASE"/>
    <property type="match status" value="1"/>
</dbReference>
<dbReference type="GO" id="GO:0006310">
    <property type="term" value="P:DNA recombination"/>
    <property type="evidence" value="ECO:0007669"/>
    <property type="project" value="UniProtKB-KW"/>
</dbReference>
<dbReference type="SUPFAM" id="SSF56349">
    <property type="entry name" value="DNA breaking-rejoining enzymes"/>
    <property type="match status" value="1"/>
</dbReference>
<dbReference type="PROSITE" id="PS51900">
    <property type="entry name" value="CB"/>
    <property type="match status" value="1"/>
</dbReference>
<evidence type="ECO:0000256" key="2">
    <source>
        <dbReference type="ARBA" id="ARBA00022908"/>
    </source>
</evidence>
<evidence type="ECO:0000256" key="5">
    <source>
        <dbReference type="PROSITE-ProRule" id="PRU01248"/>
    </source>
</evidence>
<dbReference type="AlphaFoldDB" id="A0A5E4VU55"/>
<dbReference type="InterPro" id="IPR010998">
    <property type="entry name" value="Integrase_recombinase_N"/>
</dbReference>
<feature type="domain" description="Tyr recombinase" evidence="7">
    <location>
        <begin position="416"/>
        <end position="650"/>
    </location>
</feature>
<dbReference type="GO" id="GO:0003677">
    <property type="term" value="F:DNA binding"/>
    <property type="evidence" value="ECO:0007669"/>
    <property type="project" value="UniProtKB-UniRule"/>
</dbReference>
<evidence type="ECO:0000256" key="3">
    <source>
        <dbReference type="ARBA" id="ARBA00023125"/>
    </source>
</evidence>
<dbReference type="PANTHER" id="PTHR30349">
    <property type="entry name" value="PHAGE INTEGRASE-RELATED"/>
    <property type="match status" value="1"/>
</dbReference>
<dbReference type="InterPro" id="IPR011010">
    <property type="entry name" value="DNA_brk_join_enz"/>
</dbReference>
<evidence type="ECO:0000256" key="1">
    <source>
        <dbReference type="ARBA" id="ARBA00008857"/>
    </source>
</evidence>
<evidence type="ECO:0000259" key="7">
    <source>
        <dbReference type="PROSITE" id="PS51898"/>
    </source>
</evidence>
<sequence>MPTREYLGLDHFALFRGYLEGLALEKLADQYLETGLDLRMAKTTLLWIKERILAGARRERDYSAARLLAIPPERIAAPVDGEGGAAPAATPTLEEFAEERDPHQFYSQRELISLFESEFPAGQVDRERARNERLRQKQVRALFRLQQLLAVKPQAHHHVAGWFHPAVADRLERAGLLTLADLLNFIEVRGRRWHTKVNKLGPVAAERIQKWLDDNAQTLGRVIDPRALTPRKAAAPTMLRQLQPQRTDIVPLEYLILPPALSGRAGSNRYAGEAGARLDANDDLAAIQAWLSTLQPVRGNTWLTYRGHAERFLLWALFERKRAFSDLSVEDVTEYREFLSNPQPATRWVAPPRRNAPRYSPNWRPFAGPASTTSVRHAMTVLSSLCRWLNAVKYLASNPFDAVKKPKHTRAAGQIDVGRSLTKRQWQILRDYLATLPPDDPAAVRKRFLVRFAYVTGTRLSELAAARAGDLKLERLGELGERWVLRVLGKGTKVRQIELPSAAVPLLEDYFEARGLGRLLAHQHPDEPIVGRLTVSEGELGATALAPAVAGAPGGGGYQPAPGLEAHRVAEILCSCFEGAADYIATVSPQDAARLREATPHWLRHTFGSHTLERGADLHTVRDLMGHANISTTSQYLHSEAARRARNQDQAFGEDDLA</sequence>
<proteinExistence type="inferred from homology"/>
<dbReference type="Pfam" id="PF00589">
    <property type="entry name" value="Phage_integrase"/>
    <property type="match status" value="2"/>
</dbReference>
<dbReference type="EMBL" id="CABPRY010000006">
    <property type="protein sequence ID" value="VVE14455.1"/>
    <property type="molecule type" value="Genomic_DNA"/>
</dbReference>
<evidence type="ECO:0000256" key="4">
    <source>
        <dbReference type="ARBA" id="ARBA00023172"/>
    </source>
</evidence>
<dbReference type="GO" id="GO:0015074">
    <property type="term" value="P:DNA integration"/>
    <property type="evidence" value="ECO:0007669"/>
    <property type="project" value="UniProtKB-KW"/>
</dbReference>
<feature type="region of interest" description="Disordered" evidence="6">
    <location>
        <begin position="639"/>
        <end position="658"/>
    </location>
</feature>
<dbReference type="Gene3D" id="1.10.443.10">
    <property type="entry name" value="Intergrase catalytic core"/>
    <property type="match status" value="1"/>
</dbReference>
<keyword evidence="4" id="KW-0233">DNA recombination</keyword>
<comment type="similarity">
    <text evidence="1">Belongs to the 'phage' integrase family.</text>
</comment>
<dbReference type="InterPro" id="IPR044068">
    <property type="entry name" value="CB"/>
</dbReference>
<dbReference type="InterPro" id="IPR002104">
    <property type="entry name" value="Integrase_catalytic"/>
</dbReference>